<keyword evidence="3" id="KW-1185">Reference proteome</keyword>
<sequence>TQGQPSALLFTQRRANLVILVRNPAFEDVIVVRVRHQPIRFARAQVMILLPHNLPNNTVSVCQNPETPLETPNMTSQDDWDYQLSSSKIEPLESPTKRHFPRDRTGSIGEDFDIEHSHIEPLDSPVKEHPQPMHDEKLLHDQKSKGTPSKDMENMKK</sequence>
<evidence type="ECO:0000313" key="2">
    <source>
        <dbReference type="EMBL" id="KAF9732415.1"/>
    </source>
</evidence>
<name>A0A9P6KMY4_9PLEO</name>
<dbReference type="OrthoDB" id="5273701at2759"/>
<gene>
    <name evidence="2" type="ORF">PMIN01_09273</name>
</gene>
<accession>A0A9P6KMY4</accession>
<evidence type="ECO:0000256" key="1">
    <source>
        <dbReference type="SAM" id="MobiDB-lite"/>
    </source>
</evidence>
<evidence type="ECO:0000313" key="3">
    <source>
        <dbReference type="Proteomes" id="UP000756921"/>
    </source>
</evidence>
<organism evidence="2 3">
    <name type="scientific">Paraphaeosphaeria minitans</name>
    <dbReference type="NCBI Taxonomy" id="565426"/>
    <lineage>
        <taxon>Eukaryota</taxon>
        <taxon>Fungi</taxon>
        <taxon>Dikarya</taxon>
        <taxon>Ascomycota</taxon>
        <taxon>Pezizomycotina</taxon>
        <taxon>Dothideomycetes</taxon>
        <taxon>Pleosporomycetidae</taxon>
        <taxon>Pleosporales</taxon>
        <taxon>Massarineae</taxon>
        <taxon>Didymosphaeriaceae</taxon>
        <taxon>Paraphaeosphaeria</taxon>
    </lineage>
</organism>
<feature type="compositionally biased region" description="Basic and acidic residues" evidence="1">
    <location>
        <begin position="114"/>
        <end position="157"/>
    </location>
</feature>
<proteinExistence type="predicted"/>
<dbReference type="AlphaFoldDB" id="A0A9P6KMY4"/>
<feature type="region of interest" description="Disordered" evidence="1">
    <location>
        <begin position="86"/>
        <end position="157"/>
    </location>
</feature>
<comment type="caution">
    <text evidence="2">The sequence shown here is derived from an EMBL/GenBank/DDBJ whole genome shotgun (WGS) entry which is preliminary data.</text>
</comment>
<dbReference type="EMBL" id="WJXW01000010">
    <property type="protein sequence ID" value="KAF9732415.1"/>
    <property type="molecule type" value="Genomic_DNA"/>
</dbReference>
<protein>
    <submittedName>
        <fullName evidence="2">Uncharacterized protein</fullName>
    </submittedName>
</protein>
<feature type="non-terminal residue" evidence="2">
    <location>
        <position position="157"/>
    </location>
</feature>
<dbReference type="Proteomes" id="UP000756921">
    <property type="component" value="Unassembled WGS sequence"/>
</dbReference>
<reference evidence="2" key="1">
    <citation type="journal article" date="2020" name="Mol. Plant Microbe Interact.">
        <title>Genome Sequence of the Biocontrol Agent Coniothyrium minitans strain Conio (IMI 134523).</title>
        <authorList>
            <person name="Patel D."/>
            <person name="Shittu T.A."/>
            <person name="Baroncelli R."/>
            <person name="Muthumeenakshi S."/>
            <person name="Osborne T.H."/>
            <person name="Janganan T.K."/>
            <person name="Sreenivasaprasad S."/>
        </authorList>
    </citation>
    <scope>NUCLEOTIDE SEQUENCE</scope>
    <source>
        <strain evidence="2">Conio</strain>
    </source>
</reference>